<protein>
    <submittedName>
        <fullName evidence="1">Uncharacterized protein</fullName>
    </submittedName>
</protein>
<dbReference type="KEGG" id="iis:EYM_01790"/>
<keyword evidence="2" id="KW-1185">Reference proteome</keyword>
<gene>
    <name evidence="1" type="ORF">EYM_01790</name>
</gene>
<dbReference type="AlphaFoldDB" id="A0A0U3F9C9"/>
<dbReference type="EMBL" id="CP006867">
    <property type="protein sequence ID" value="ALU12249.1"/>
    <property type="molecule type" value="Genomic_DNA"/>
</dbReference>
<name>A0A0U3F9C9_9CREN</name>
<dbReference type="RefSeq" id="WP_075049395.1">
    <property type="nucleotide sequence ID" value="NZ_CP006867.1"/>
</dbReference>
<evidence type="ECO:0000313" key="1">
    <source>
        <dbReference type="EMBL" id="ALU12249.1"/>
    </source>
</evidence>
<reference evidence="1 2" key="1">
    <citation type="submission" date="2013-11" db="EMBL/GenBank/DDBJ databases">
        <title>Comparative genomics of Ignicoccus.</title>
        <authorList>
            <person name="Podar M."/>
        </authorList>
    </citation>
    <scope>NUCLEOTIDE SEQUENCE [LARGE SCALE GENOMIC DNA]</scope>
    <source>
        <strain evidence="1 2">DSM 13165</strain>
    </source>
</reference>
<accession>A0A0U3F9C9</accession>
<dbReference type="Proteomes" id="UP000060778">
    <property type="component" value="Chromosome"/>
</dbReference>
<evidence type="ECO:0000313" key="2">
    <source>
        <dbReference type="Proteomes" id="UP000060778"/>
    </source>
</evidence>
<sequence>MLLPIVGKVQISKDEIKALASSEGYVGAISEKVASILSPQLRVFKVIRSKVAFTDVASYGYFVFLDEDGRVYLSSPDGTVSKSFIIDEQFALKVHIGPYGIVACKNECGSFSLAGNLNWRTKVWIRKRRDW</sequence>
<organism evidence="1 2">
    <name type="scientific">Ignicoccus islandicus DSM 13165</name>
    <dbReference type="NCBI Taxonomy" id="940295"/>
    <lineage>
        <taxon>Archaea</taxon>
        <taxon>Thermoproteota</taxon>
        <taxon>Thermoprotei</taxon>
        <taxon>Desulfurococcales</taxon>
        <taxon>Desulfurococcaceae</taxon>
        <taxon>Ignicoccus</taxon>
    </lineage>
</organism>
<proteinExistence type="predicted"/>
<dbReference type="GeneID" id="30679764"/>